<dbReference type="Proteomes" id="UP000650582">
    <property type="component" value="Unassembled WGS sequence"/>
</dbReference>
<organism evidence="3 4">
    <name type="scientific">Rhizoctonia solani</name>
    <dbReference type="NCBI Taxonomy" id="456999"/>
    <lineage>
        <taxon>Eukaryota</taxon>
        <taxon>Fungi</taxon>
        <taxon>Dikarya</taxon>
        <taxon>Basidiomycota</taxon>
        <taxon>Agaricomycotina</taxon>
        <taxon>Agaricomycetes</taxon>
        <taxon>Cantharellales</taxon>
        <taxon>Ceratobasidiaceae</taxon>
        <taxon>Rhizoctonia</taxon>
    </lineage>
</organism>
<feature type="compositionally biased region" description="Acidic residues" evidence="1">
    <location>
        <begin position="35"/>
        <end position="51"/>
    </location>
</feature>
<proteinExistence type="predicted"/>
<gene>
    <name evidence="2" type="ORF">RDB_LOCUS22746</name>
    <name evidence="3" type="ORF">RHS04_00476</name>
</gene>
<evidence type="ECO:0000313" key="2">
    <source>
        <dbReference type="EMBL" id="CAE6376985.1"/>
    </source>
</evidence>
<dbReference type="AlphaFoldDB" id="A0A8H7HF61"/>
<dbReference type="EMBL" id="CAJMWR010000433">
    <property type="protein sequence ID" value="CAE6376985.1"/>
    <property type="molecule type" value="Genomic_DNA"/>
</dbReference>
<reference evidence="3" key="1">
    <citation type="submission" date="2020-09" db="EMBL/GenBank/DDBJ databases">
        <title>Comparative genome analyses of four rice-infecting Rhizoctonia solani isolates reveal extensive enrichment of homogalacturonan modification genes.</title>
        <authorList>
            <person name="Lee D.-Y."/>
            <person name="Jeon J."/>
            <person name="Kim K.-T."/>
            <person name="Cheong K."/>
            <person name="Song H."/>
            <person name="Choi G."/>
            <person name="Ko J."/>
            <person name="Opiyo S.O."/>
            <person name="Zuo S."/>
            <person name="Madhav S."/>
            <person name="Lee Y.-H."/>
            <person name="Wang G.-L."/>
        </authorList>
    </citation>
    <scope>NUCLEOTIDE SEQUENCE</scope>
    <source>
        <strain evidence="3">AG1-IA YN-7</strain>
    </source>
</reference>
<evidence type="ECO:0000313" key="3">
    <source>
        <dbReference type="EMBL" id="KAF8685550.1"/>
    </source>
</evidence>
<sequence>MADQKKIEPKTEKELETMFSAIMAIEVKESKIEVEDSDAGDSDVEDSDEPTNTDAEYAYLIVMPNPFEKNRGITRDTSEHDTVWNRLYWAKIGDGSNILDRVKQYDNPSQYISIIKLNCANRRKRKKPGKILEKACLGAHRCGGIGKGTSEWRGLYSKEDQTTDGTTRQGLQNLLRGFFPLSDMLDRKPNDESGKKWRARLKVYLENNEKAQEWTDVLKFIQDTVNPGKGSVGTKSGNKVEKFPRMYILATPSTRKESRYLGIDDRSSNILRTYWVKIGYSYTQQSSVFGFVMSQYQSKVPDLSFNGYLLDEELDANKEQEKIKKIWDDLEKVLLSKYGLDAPTRKTNTDWYLITIKGSGQTRSPAIDFLDSYITTFHETKGIPCEVEVHAPSDNTPQKEKKLKLSALKQKVKWKEDQMKLNIERNVRKDLSAQEDNDPVEGYCGDVGDATEDVIEGWIEKKMELLRE</sequence>
<reference evidence="2" key="2">
    <citation type="submission" date="2021-01" db="EMBL/GenBank/DDBJ databases">
        <authorList>
            <person name="Kaushik A."/>
        </authorList>
    </citation>
    <scope>NUCLEOTIDE SEQUENCE</scope>
    <source>
        <strain evidence="2">AG1-1A</strain>
    </source>
</reference>
<evidence type="ECO:0000256" key="1">
    <source>
        <dbReference type="SAM" id="MobiDB-lite"/>
    </source>
</evidence>
<feature type="region of interest" description="Disordered" evidence="1">
    <location>
        <begin position="32"/>
        <end position="51"/>
    </location>
</feature>
<dbReference type="Proteomes" id="UP000663840">
    <property type="component" value="Unassembled WGS sequence"/>
</dbReference>
<comment type="caution">
    <text evidence="3">The sequence shown here is derived from an EMBL/GenBank/DDBJ whole genome shotgun (WGS) entry which is preliminary data.</text>
</comment>
<dbReference type="EMBL" id="JACYCC010000021">
    <property type="protein sequence ID" value="KAF8685550.1"/>
    <property type="molecule type" value="Genomic_DNA"/>
</dbReference>
<accession>A0A8H7HF61</accession>
<evidence type="ECO:0000313" key="4">
    <source>
        <dbReference type="Proteomes" id="UP000650582"/>
    </source>
</evidence>
<protein>
    <submittedName>
        <fullName evidence="3">Uncharacterized protein</fullName>
    </submittedName>
</protein>
<name>A0A8H7HF61_9AGAM</name>